<dbReference type="AlphaFoldDB" id="A0A8S3GPB2"/>
<dbReference type="Proteomes" id="UP000681967">
    <property type="component" value="Unassembled WGS sequence"/>
</dbReference>
<protein>
    <submittedName>
        <fullName evidence="1">Uncharacterized protein</fullName>
    </submittedName>
</protein>
<comment type="caution">
    <text evidence="1">The sequence shown here is derived from an EMBL/GenBank/DDBJ whole genome shotgun (WGS) entry which is preliminary data.</text>
</comment>
<evidence type="ECO:0000313" key="1">
    <source>
        <dbReference type="EMBL" id="CAF5169230.1"/>
    </source>
</evidence>
<proteinExistence type="predicted"/>
<name>A0A8S3GPB2_9BILA</name>
<gene>
    <name evidence="1" type="ORF">BYL167_LOCUS76839</name>
</gene>
<feature type="non-terminal residue" evidence="1">
    <location>
        <position position="44"/>
    </location>
</feature>
<dbReference type="EMBL" id="CAJOBH010278258">
    <property type="protein sequence ID" value="CAF5169230.1"/>
    <property type="molecule type" value="Genomic_DNA"/>
</dbReference>
<sequence length="44" mass="5213">MSNHKWNMKQNYMLAFTVCKYGLNSERWDSIANDLADFIETTPQ</sequence>
<organism evidence="1 2">
    <name type="scientific">Rotaria magnacalcarata</name>
    <dbReference type="NCBI Taxonomy" id="392030"/>
    <lineage>
        <taxon>Eukaryota</taxon>
        <taxon>Metazoa</taxon>
        <taxon>Spiralia</taxon>
        <taxon>Gnathifera</taxon>
        <taxon>Rotifera</taxon>
        <taxon>Eurotatoria</taxon>
        <taxon>Bdelloidea</taxon>
        <taxon>Philodinida</taxon>
        <taxon>Philodinidae</taxon>
        <taxon>Rotaria</taxon>
    </lineage>
</organism>
<evidence type="ECO:0000313" key="2">
    <source>
        <dbReference type="Proteomes" id="UP000681967"/>
    </source>
</evidence>
<accession>A0A8S3GPB2</accession>
<reference evidence="1" key="1">
    <citation type="submission" date="2021-02" db="EMBL/GenBank/DDBJ databases">
        <authorList>
            <person name="Nowell W R."/>
        </authorList>
    </citation>
    <scope>NUCLEOTIDE SEQUENCE</scope>
</reference>